<dbReference type="EMBL" id="CP024965">
    <property type="protein sequence ID" value="ATZ18847.1"/>
    <property type="molecule type" value="Genomic_DNA"/>
</dbReference>
<gene>
    <name evidence="2" type="ORF">ESOMN_v1c04650</name>
</gene>
<evidence type="ECO:0000313" key="2">
    <source>
        <dbReference type="EMBL" id="ATZ18847.1"/>
    </source>
</evidence>
<accession>A0A2K8NYI1</accession>
<name>A0A2K8NYI1_9MOLU</name>
<sequence>MFIKKLVYSNKFFIFYEFFIISLFFVKSIVIDPIGAQIIIERITTIKITLAAYESKPIVAKGIVTK</sequence>
<keyword evidence="1" id="KW-0812">Transmembrane</keyword>
<keyword evidence="1" id="KW-0472">Membrane</keyword>
<protein>
    <submittedName>
        <fullName evidence="2">Uncharacterized protein</fullName>
    </submittedName>
</protein>
<dbReference type="Proteomes" id="UP000232230">
    <property type="component" value="Chromosome"/>
</dbReference>
<evidence type="ECO:0000256" key="1">
    <source>
        <dbReference type="SAM" id="Phobius"/>
    </source>
</evidence>
<keyword evidence="1" id="KW-1133">Transmembrane helix</keyword>
<organism evidence="2 3">
    <name type="scientific">Williamsoniiplasma somnilux</name>
    <dbReference type="NCBI Taxonomy" id="215578"/>
    <lineage>
        <taxon>Bacteria</taxon>
        <taxon>Bacillati</taxon>
        <taxon>Mycoplasmatota</taxon>
        <taxon>Mollicutes</taxon>
        <taxon>Entomoplasmatales</taxon>
        <taxon>Williamsoniiplasma</taxon>
    </lineage>
</organism>
<dbReference type="AlphaFoldDB" id="A0A2K8NYI1"/>
<reference evidence="2 3" key="1">
    <citation type="submission" date="2017-11" db="EMBL/GenBank/DDBJ databases">
        <title>Genome sequence of Entomoplasma somnilux PYAN-1 (ATCC 49194).</title>
        <authorList>
            <person name="Lo W.-S."/>
            <person name="Gasparich G.E."/>
            <person name="Kuo C.-H."/>
        </authorList>
    </citation>
    <scope>NUCLEOTIDE SEQUENCE [LARGE SCALE GENOMIC DNA]</scope>
    <source>
        <strain evidence="2 3">PYAN-1</strain>
    </source>
</reference>
<keyword evidence="3" id="KW-1185">Reference proteome</keyword>
<dbReference type="KEGG" id="esx:ESOMN_v1c04650"/>
<evidence type="ECO:0000313" key="3">
    <source>
        <dbReference type="Proteomes" id="UP000232230"/>
    </source>
</evidence>
<proteinExistence type="predicted"/>
<feature type="transmembrane region" description="Helical" evidence="1">
    <location>
        <begin position="12"/>
        <end position="31"/>
    </location>
</feature>
<dbReference type="RefSeq" id="WP_024863368.1">
    <property type="nucleotide sequence ID" value="NZ_CP024965.1"/>
</dbReference>